<accession>A0A419ACG8</accession>
<dbReference type="AlphaFoldDB" id="A0A419ACG8"/>
<dbReference type="EMBL" id="QZEW01000002">
    <property type="protein sequence ID" value="RJL22201.1"/>
    <property type="molecule type" value="Genomic_DNA"/>
</dbReference>
<evidence type="ECO:0000313" key="2">
    <source>
        <dbReference type="EMBL" id="RJL22201.1"/>
    </source>
</evidence>
<reference evidence="3" key="1">
    <citation type="submission" date="2018-09" db="EMBL/GenBank/DDBJ databases">
        <title>Paracoccus onubensis nov. sp. a moderate halophilic bacterium isolated from Gruta de las Maravillas (Aracena, Spain).</title>
        <authorList>
            <person name="Jurado V."/>
            <person name="Gutierrez-Patricio S."/>
            <person name="Gonzalez-Pimentel J.L."/>
            <person name="Miller A.Z."/>
            <person name="Laiz L."/>
            <person name="Saiz-Jimenez C."/>
        </authorList>
    </citation>
    <scope>NUCLEOTIDE SEQUENCE [LARGE SCALE GENOMIC DNA]</scope>
    <source>
        <strain evidence="3">DSM 26381</strain>
    </source>
</reference>
<evidence type="ECO:0000256" key="1">
    <source>
        <dbReference type="SAM" id="MobiDB-lite"/>
    </source>
</evidence>
<keyword evidence="3" id="KW-1185">Reference proteome</keyword>
<evidence type="ECO:0000313" key="3">
    <source>
        <dbReference type="Proteomes" id="UP000283587"/>
    </source>
</evidence>
<organism evidence="2 3">
    <name type="scientific">Paracoccus siganidrum</name>
    <dbReference type="NCBI Taxonomy" id="1276757"/>
    <lineage>
        <taxon>Bacteria</taxon>
        <taxon>Pseudomonadati</taxon>
        <taxon>Pseudomonadota</taxon>
        <taxon>Alphaproteobacteria</taxon>
        <taxon>Rhodobacterales</taxon>
        <taxon>Paracoccaceae</taxon>
        <taxon>Paracoccus</taxon>
    </lineage>
</organism>
<name>A0A419ACG8_9RHOB</name>
<protein>
    <submittedName>
        <fullName evidence="2">Integrase catalytic subunit</fullName>
    </submittedName>
</protein>
<proteinExistence type="predicted"/>
<feature type="region of interest" description="Disordered" evidence="1">
    <location>
        <begin position="1"/>
        <end position="43"/>
    </location>
</feature>
<comment type="caution">
    <text evidence="2">The sequence shown here is derived from an EMBL/GenBank/DDBJ whole genome shotgun (WGS) entry which is preliminary data.</text>
</comment>
<dbReference type="Proteomes" id="UP000283587">
    <property type="component" value="Unassembled WGS sequence"/>
</dbReference>
<gene>
    <name evidence="2" type="ORF">D3P05_00810</name>
</gene>
<sequence length="43" mass="4594">MTERPHSSLGYKPPAPEAIIWPAPPRGSAPSSAQAMAEKPIMH</sequence>